<name>A0ABQ3VK86_9CHLR</name>
<dbReference type="InterPro" id="IPR032692">
    <property type="entry name" value="YccS_N"/>
</dbReference>
<sequence length="704" mass="79168">MAFRFDRSQLVIVRSLISTFGFILPLALGVATGHVVEGVSIAGGASSLGSVSLNATHSIRIRTMLLASLGVAISACVGALAGPYPWPSIILIGLWSFIAGLMVVISQQAMIIGLQSTLALIILTHFNLSPIQALLEALLLLIGALFQVLLSVIPFWQSLSSERSMLTNSYQALADYALDANDINNIRQVNVELKQTEDTLNTSKSSRKKARKFTQLLQQAANIRLSLTIFTDILQMMVDQDNERYAKKVENILRQIENILRAIAHSVKSHSTTTNLSQNYEVLDTMVKKLVEEDKSNYKLQSIALYYKALRSHLRAAEKVASSLHPGPPSMSWRIRLPRRPELHIKNPLATLKANLSLESTAFRHAIRLAIVMIIAATIYRFSPIERSYWIPISALFVLRPDFTSTITRGIARMIGTTCGALSTALLLHFVSPTNTILLIIEAIVTSCAYALLFANYSLFSYFITIQIIILLSFINQPASELEFYRVIDTIIGGGLALLVYILWPTWEHLRVAENIARRLETLRKYYLEVMNAYISPGQYDAERIQQYRRDALLDRTNAHASVERALNEPEIHQFDKNTMQCLLTEADHIAETVLSLEAYLLEMPERPPLPMVIQLTHSIAQALHTFALAIQHEQPVQLMQNFKQLIQELEEKRKELRHTDPAAFTTLSFALHVSRRIISNLHTMNQLLNTKYEAQRETSTVRC</sequence>
<evidence type="ECO:0000256" key="6">
    <source>
        <dbReference type="ARBA" id="ARBA00043993"/>
    </source>
</evidence>
<evidence type="ECO:0000256" key="3">
    <source>
        <dbReference type="ARBA" id="ARBA00022692"/>
    </source>
</evidence>
<feature type="transmembrane region" description="Helical" evidence="7">
    <location>
        <begin position="63"/>
        <end position="82"/>
    </location>
</feature>
<dbReference type="PANTHER" id="PTHR30509:SF9">
    <property type="entry name" value="MULTIDRUG RESISTANCE PROTEIN MDTO"/>
    <property type="match status" value="1"/>
</dbReference>
<comment type="caution">
    <text evidence="10">The sequence shown here is derived from an EMBL/GenBank/DDBJ whole genome shotgun (WGS) entry which is preliminary data.</text>
</comment>
<evidence type="ECO:0000259" key="8">
    <source>
        <dbReference type="Pfam" id="PF12805"/>
    </source>
</evidence>
<dbReference type="PANTHER" id="PTHR30509">
    <property type="entry name" value="P-HYDROXYBENZOIC ACID EFFLUX PUMP SUBUNIT-RELATED"/>
    <property type="match status" value="1"/>
</dbReference>
<evidence type="ECO:0000259" key="9">
    <source>
        <dbReference type="Pfam" id="PF13515"/>
    </source>
</evidence>
<comment type="similarity">
    <text evidence="6">Belongs to the YccS/YhfK family.</text>
</comment>
<evidence type="ECO:0000313" key="11">
    <source>
        <dbReference type="Proteomes" id="UP000635565"/>
    </source>
</evidence>
<feature type="transmembrane region" description="Helical" evidence="7">
    <location>
        <begin position="137"/>
        <end position="156"/>
    </location>
</feature>
<keyword evidence="4 7" id="KW-1133">Transmembrane helix</keyword>
<protein>
    <recommendedName>
        <fullName evidence="12">Integral membrane protein YccS N-terminal domain-containing protein</fullName>
    </recommendedName>
</protein>
<feature type="transmembrane region" description="Helical" evidence="7">
    <location>
        <begin position="411"/>
        <end position="430"/>
    </location>
</feature>
<feature type="domain" description="Integral membrane bound transporter" evidence="9">
    <location>
        <begin position="375"/>
        <end position="500"/>
    </location>
</feature>
<dbReference type="Pfam" id="PF13515">
    <property type="entry name" value="FUSC_2"/>
    <property type="match status" value="1"/>
</dbReference>
<dbReference type="Proteomes" id="UP000635565">
    <property type="component" value="Unassembled WGS sequence"/>
</dbReference>
<evidence type="ECO:0000256" key="2">
    <source>
        <dbReference type="ARBA" id="ARBA00022475"/>
    </source>
</evidence>
<accession>A0ABQ3VK86</accession>
<keyword evidence="2" id="KW-1003">Cell membrane</keyword>
<feature type="transmembrane region" description="Helical" evidence="7">
    <location>
        <begin position="487"/>
        <end position="507"/>
    </location>
</feature>
<evidence type="ECO:0000256" key="5">
    <source>
        <dbReference type="ARBA" id="ARBA00023136"/>
    </source>
</evidence>
<keyword evidence="3 7" id="KW-0812">Transmembrane</keyword>
<reference evidence="10 11" key="1">
    <citation type="journal article" date="2021" name="Int. J. Syst. Evol. Microbiol.">
        <title>Reticulibacter mediterranei gen. nov., sp. nov., within the new family Reticulibacteraceae fam. nov., and Ktedonospora formicarum gen. nov., sp. nov., Ktedonobacter robiniae sp. nov., Dictyobacter formicarum sp. nov. and Dictyobacter arantiisoli sp. nov., belonging to the class Ktedonobacteria.</title>
        <authorList>
            <person name="Yabe S."/>
            <person name="Zheng Y."/>
            <person name="Wang C.M."/>
            <person name="Sakai Y."/>
            <person name="Abe K."/>
            <person name="Yokota A."/>
            <person name="Donadio S."/>
            <person name="Cavaletti L."/>
            <person name="Monciardini P."/>
        </authorList>
    </citation>
    <scope>NUCLEOTIDE SEQUENCE [LARGE SCALE GENOMIC DNA]</scope>
    <source>
        <strain evidence="10 11">SOSP1-9</strain>
    </source>
</reference>
<keyword evidence="11" id="KW-1185">Reference proteome</keyword>
<keyword evidence="5 7" id="KW-0472">Membrane</keyword>
<feature type="domain" description="Integral membrane protein YccS N-terminal" evidence="8">
    <location>
        <begin position="66"/>
        <end position="177"/>
    </location>
</feature>
<gene>
    <name evidence="10" type="ORF">KSZ_43380</name>
</gene>
<evidence type="ECO:0000256" key="1">
    <source>
        <dbReference type="ARBA" id="ARBA00004651"/>
    </source>
</evidence>
<feature type="transmembrane region" description="Helical" evidence="7">
    <location>
        <begin position="366"/>
        <end position="383"/>
    </location>
</feature>
<feature type="transmembrane region" description="Helical" evidence="7">
    <location>
        <begin position="12"/>
        <end position="32"/>
    </location>
</feature>
<feature type="transmembrane region" description="Helical" evidence="7">
    <location>
        <begin position="459"/>
        <end position="475"/>
    </location>
</feature>
<evidence type="ECO:0000313" key="10">
    <source>
        <dbReference type="EMBL" id="GHO86332.1"/>
    </source>
</evidence>
<evidence type="ECO:0008006" key="12">
    <source>
        <dbReference type="Google" id="ProtNLM"/>
    </source>
</evidence>
<comment type="subcellular location">
    <subcellularLocation>
        <location evidence="1">Cell membrane</location>
        <topology evidence="1">Multi-pass membrane protein</topology>
    </subcellularLocation>
</comment>
<dbReference type="EMBL" id="BNJJ01000012">
    <property type="protein sequence ID" value="GHO86332.1"/>
    <property type="molecule type" value="Genomic_DNA"/>
</dbReference>
<evidence type="ECO:0000256" key="4">
    <source>
        <dbReference type="ARBA" id="ARBA00022989"/>
    </source>
</evidence>
<dbReference type="Pfam" id="PF12805">
    <property type="entry name" value="FUSC-like"/>
    <property type="match status" value="1"/>
</dbReference>
<evidence type="ECO:0000256" key="7">
    <source>
        <dbReference type="SAM" id="Phobius"/>
    </source>
</evidence>
<proteinExistence type="inferred from homology"/>
<dbReference type="InterPro" id="IPR049453">
    <property type="entry name" value="Memb_transporter_dom"/>
</dbReference>
<feature type="transmembrane region" description="Helical" evidence="7">
    <location>
        <begin position="88"/>
        <end position="105"/>
    </location>
</feature>
<organism evidence="10 11">
    <name type="scientific">Dictyobacter formicarum</name>
    <dbReference type="NCBI Taxonomy" id="2778368"/>
    <lineage>
        <taxon>Bacteria</taxon>
        <taxon>Bacillati</taxon>
        <taxon>Chloroflexota</taxon>
        <taxon>Ktedonobacteria</taxon>
        <taxon>Ktedonobacterales</taxon>
        <taxon>Dictyobacteraceae</taxon>
        <taxon>Dictyobacter</taxon>
    </lineage>
</organism>